<dbReference type="GO" id="GO:0032259">
    <property type="term" value="P:methylation"/>
    <property type="evidence" value="ECO:0007669"/>
    <property type="project" value="UniProtKB-KW"/>
</dbReference>
<reference evidence="4" key="1">
    <citation type="submission" date="2023-07" db="EMBL/GenBank/DDBJ databases">
        <title>Sequencing the genomes of 1000 actinobacteria strains.</title>
        <authorList>
            <person name="Klenk H.-P."/>
        </authorList>
    </citation>
    <scope>NUCLEOTIDE SEQUENCE</scope>
    <source>
        <strain evidence="4">DSM 45977</strain>
    </source>
</reference>
<name>A0AAE4CK51_9ACTN</name>
<evidence type="ECO:0000256" key="1">
    <source>
        <dbReference type="SAM" id="Coils"/>
    </source>
</evidence>
<gene>
    <name evidence="4" type="ORF">JOF55_000986</name>
</gene>
<dbReference type="Gene3D" id="3.40.50.2000">
    <property type="entry name" value="Glycogen Phosphorylase B"/>
    <property type="match status" value="1"/>
</dbReference>
<feature type="coiled-coil region" evidence="1">
    <location>
        <begin position="871"/>
        <end position="898"/>
    </location>
</feature>
<dbReference type="Proteomes" id="UP001180845">
    <property type="component" value="Unassembled WGS sequence"/>
</dbReference>
<dbReference type="PANTHER" id="PTHR34203">
    <property type="entry name" value="METHYLTRANSFERASE, FKBM FAMILY PROTEIN"/>
    <property type="match status" value="1"/>
</dbReference>
<keyword evidence="4" id="KW-0489">Methyltransferase</keyword>
<protein>
    <submittedName>
        <fullName evidence="4">FkbM family methyltransferase</fullName>
    </submittedName>
</protein>
<feature type="domain" description="Methyltransferase FkbM" evidence="3">
    <location>
        <begin position="1066"/>
        <end position="1233"/>
    </location>
</feature>
<dbReference type="NCBIfam" id="TIGR01444">
    <property type="entry name" value="fkbM_fam"/>
    <property type="match status" value="1"/>
</dbReference>
<dbReference type="GO" id="GO:0008168">
    <property type="term" value="F:methyltransferase activity"/>
    <property type="evidence" value="ECO:0007669"/>
    <property type="project" value="UniProtKB-KW"/>
</dbReference>
<feature type="coiled-coil region" evidence="1">
    <location>
        <begin position="938"/>
        <end position="965"/>
    </location>
</feature>
<accession>A0AAE4CK51</accession>
<dbReference type="InterPro" id="IPR006342">
    <property type="entry name" value="FkbM_mtfrase"/>
</dbReference>
<evidence type="ECO:0000256" key="2">
    <source>
        <dbReference type="SAM" id="MobiDB-lite"/>
    </source>
</evidence>
<dbReference type="Gene3D" id="3.40.50.150">
    <property type="entry name" value="Vaccinia Virus protein VP39"/>
    <property type="match status" value="1"/>
</dbReference>
<dbReference type="SUPFAM" id="SSF53335">
    <property type="entry name" value="S-adenosyl-L-methionine-dependent methyltransferases"/>
    <property type="match status" value="1"/>
</dbReference>
<comment type="caution">
    <text evidence="4">The sequence shown here is derived from an EMBL/GenBank/DDBJ whole genome shotgun (WGS) entry which is preliminary data.</text>
</comment>
<evidence type="ECO:0000259" key="3">
    <source>
        <dbReference type="Pfam" id="PF05050"/>
    </source>
</evidence>
<keyword evidence="4" id="KW-0808">Transferase</keyword>
<organism evidence="4 5">
    <name type="scientific">Haloactinomyces albus</name>
    <dbReference type="NCBI Taxonomy" id="1352928"/>
    <lineage>
        <taxon>Bacteria</taxon>
        <taxon>Bacillati</taxon>
        <taxon>Actinomycetota</taxon>
        <taxon>Actinomycetes</taxon>
        <taxon>Actinopolysporales</taxon>
        <taxon>Actinopolysporaceae</taxon>
        <taxon>Haloactinomyces</taxon>
    </lineage>
</organism>
<dbReference type="AlphaFoldDB" id="A0AAE4CK51"/>
<keyword evidence="1" id="KW-0175">Coiled coil</keyword>
<sequence>MTDRQVPYESSGEPSAPEPTSQSELSPRPEEMLDEPEWPSETPGESPGTFDGPATPLLGCTVACRDQLPAARVVRDSFLSSHPGARFVILLPERPEDIGAQEHAEVLTPEDIGVDAVEFARLAMACTAEQLRAVLRPRLLARLLWESAACVFSLEPCVRVFGGFDDVAAALTPQRPVALVPKVLRPLFVDGLRPSTTDLAESGTFDPNMLAVSPGSERFLTVWAEQVLAEPSAVATFLEGASALVDHQVLRDPGIGVSAFNAAQRVLEVSADGRYQVDGHLLRTVHFDGFEPQRPWLLSVTYADQPRVLLSEHPLLARLCAGYRNALVEAGYTRQQSHPFEALPNGTTVPTALRSAYRHAWAQAEQTGERVPASPFEPPRDHADAVSSFLEWACAADDEWQRAAGASRWIAAVWADDPLLQRDYPAPFGADAASFHEWCAGVGVASNRIPPAAVHQEADDRRVTMVDQLGVAVLGTGRLAELVRAAVRASGLPSADTPYYPVVLRCDTDLPVPAGRYVIDVLPDGHLDHAGHGRAASPTGRTGSTETWVLSETSRRAGRRAGQVGVGVATLPLPDAGRVEPATREQVRARYGLGGEFVLGAFVDHADEWQGNALGLVNAFLAAFPDRADVRLLISVSEAADHPEEAERLRLATTTDPRIMLLEEEPDGAVPAASDCVVSLHRAEGGVGGDRYALRLLEMAAQAIPTVASDHGAVAELLGEPGTKLVPCQNAGEPDIDAAAALLAEMASSPDETAAFGAAARERLLTEYSPTRAGEGLRDRVEQAYRSWRTKWAEDRNGRQDDPLHPLLIARHALHRPPEVSAGARSSMAPALRKAVLKALGHYDEHIRDIMRSLIDGVEQTAAELLRRQSGTGEELDVEALRAELARLEQRQDQLGAQLVGTDDGMVRVRTDLVDQQRRLRGIEEDLTSESSAGDDRIEALTERLDRLTGAVEKTLDRIDNLEREWSETKHSQERKLETGLQNATHDASHALHRTDVLQRILLREHERSTDTGDDTSTPVVCDAGLLRLPSEDNRMLPWLSSHATWDGEVSALIDALLEPEGVFLDVGAYVGYQTVRVLSRLGNSGAVVAVEPCERESRLLRRNVEINVPEGTGGRLTLLRSVAWDSPGELTVEWPASGGLHVRTDLAGEDAEPDGNARVHGVRLDQELENQLVVTDRRLSVVHIDVGSRVHRILQGMSHLLQRDRPSVVCSFTPDGVAELGDDPAAALREFGTWGYEFVPVGRSEAVSADELLEAIGAAGAASTVKLWLRPVE</sequence>
<evidence type="ECO:0000313" key="5">
    <source>
        <dbReference type="Proteomes" id="UP001180845"/>
    </source>
</evidence>
<proteinExistence type="predicted"/>
<dbReference type="EMBL" id="JAVDXW010000001">
    <property type="protein sequence ID" value="MDR7300805.1"/>
    <property type="molecule type" value="Genomic_DNA"/>
</dbReference>
<dbReference type="SUPFAM" id="SSF53756">
    <property type="entry name" value="UDP-Glycosyltransferase/glycogen phosphorylase"/>
    <property type="match status" value="1"/>
</dbReference>
<evidence type="ECO:0000313" key="4">
    <source>
        <dbReference type="EMBL" id="MDR7300805.1"/>
    </source>
</evidence>
<dbReference type="Pfam" id="PF05050">
    <property type="entry name" value="Methyltransf_21"/>
    <property type="match status" value="1"/>
</dbReference>
<dbReference type="InterPro" id="IPR029063">
    <property type="entry name" value="SAM-dependent_MTases_sf"/>
</dbReference>
<dbReference type="PANTHER" id="PTHR34203:SF15">
    <property type="entry name" value="SLL1173 PROTEIN"/>
    <property type="match status" value="1"/>
</dbReference>
<dbReference type="RefSeq" id="WP_310270196.1">
    <property type="nucleotide sequence ID" value="NZ_JAVDXW010000001.1"/>
</dbReference>
<keyword evidence="5" id="KW-1185">Reference proteome</keyword>
<dbReference type="InterPro" id="IPR052514">
    <property type="entry name" value="SAM-dependent_MTase"/>
</dbReference>
<feature type="region of interest" description="Disordered" evidence="2">
    <location>
        <begin position="1"/>
        <end position="53"/>
    </location>
</feature>